<dbReference type="EMBL" id="QJTD01000006">
    <property type="protein sequence ID" value="PYE80226.1"/>
    <property type="molecule type" value="Genomic_DNA"/>
</dbReference>
<accession>A0A2V4XQV7</accession>
<evidence type="ECO:0000313" key="2">
    <source>
        <dbReference type="Proteomes" id="UP000248054"/>
    </source>
</evidence>
<dbReference type="OrthoDB" id="1444613at2"/>
<dbReference type="AlphaFoldDB" id="A0A2V4XQV7"/>
<sequence length="50" mass="5734">MPENVSEIGLGELENSEAFYENKTDLTYIVWFGLSLGEANTYNSSTKEWR</sequence>
<proteinExistence type="predicted"/>
<dbReference type="RefSeq" id="WP_158525004.1">
    <property type="nucleotide sequence ID" value="NZ_BMWQ01000006.1"/>
</dbReference>
<comment type="caution">
    <text evidence="1">The sequence shown here is derived from an EMBL/GenBank/DDBJ whole genome shotgun (WGS) entry which is preliminary data.</text>
</comment>
<reference evidence="1 2" key="1">
    <citation type="submission" date="2018-06" db="EMBL/GenBank/DDBJ databases">
        <title>Genomic Encyclopedia of Type Strains, Phase III (KMG-III): the genomes of soil and plant-associated and newly described type strains.</title>
        <authorList>
            <person name="Whitman W."/>
        </authorList>
    </citation>
    <scope>NUCLEOTIDE SEQUENCE [LARGE SCALE GENOMIC DNA]</scope>
    <source>
        <strain evidence="1 2">CECT 7945</strain>
    </source>
</reference>
<name>A0A2V4XQV7_9FLAO</name>
<evidence type="ECO:0000313" key="1">
    <source>
        <dbReference type="EMBL" id="PYE80226.1"/>
    </source>
</evidence>
<keyword evidence="2" id="KW-1185">Reference proteome</keyword>
<gene>
    <name evidence="1" type="ORF">DFQ11_10623</name>
</gene>
<dbReference type="Proteomes" id="UP000248054">
    <property type="component" value="Unassembled WGS sequence"/>
</dbReference>
<organism evidence="1 2">
    <name type="scientific">Winogradskyella epiphytica</name>
    <dbReference type="NCBI Taxonomy" id="262005"/>
    <lineage>
        <taxon>Bacteria</taxon>
        <taxon>Pseudomonadati</taxon>
        <taxon>Bacteroidota</taxon>
        <taxon>Flavobacteriia</taxon>
        <taxon>Flavobacteriales</taxon>
        <taxon>Flavobacteriaceae</taxon>
        <taxon>Winogradskyella</taxon>
    </lineage>
</organism>
<protein>
    <submittedName>
        <fullName evidence="1">Uncharacterized protein</fullName>
    </submittedName>
</protein>